<dbReference type="Proteomes" id="UP001148838">
    <property type="component" value="Unassembled WGS sequence"/>
</dbReference>
<comment type="caution">
    <text evidence="1">The sequence shown here is derived from an EMBL/GenBank/DDBJ whole genome shotgun (WGS) entry which is preliminary data.</text>
</comment>
<sequence length="87" mass="10080">MADLCEGGNETAGSLKAICKNAALVEFRHKVDTKVDPECFDPLNSPRSVIAYEEQYAVDEYWYVMCPFSYVAFRFRPTRFCWSFYKG</sequence>
<name>A0ABQ8S8Q5_PERAM</name>
<accession>A0ABQ8S8Q5</accession>
<reference evidence="1 2" key="1">
    <citation type="journal article" date="2022" name="Allergy">
        <title>Genome assembly and annotation of Periplaneta americana reveal a comprehensive cockroach allergen profile.</title>
        <authorList>
            <person name="Wang L."/>
            <person name="Xiong Q."/>
            <person name="Saelim N."/>
            <person name="Wang L."/>
            <person name="Nong W."/>
            <person name="Wan A.T."/>
            <person name="Shi M."/>
            <person name="Liu X."/>
            <person name="Cao Q."/>
            <person name="Hui J.H.L."/>
            <person name="Sookrung N."/>
            <person name="Leung T.F."/>
            <person name="Tungtrongchitr A."/>
            <person name="Tsui S.K.W."/>
        </authorList>
    </citation>
    <scope>NUCLEOTIDE SEQUENCE [LARGE SCALE GENOMIC DNA]</scope>
    <source>
        <strain evidence="1">PWHHKU_190912</strain>
    </source>
</reference>
<gene>
    <name evidence="1" type="ORF">ANN_22650</name>
</gene>
<evidence type="ECO:0000313" key="1">
    <source>
        <dbReference type="EMBL" id="KAJ4430434.1"/>
    </source>
</evidence>
<evidence type="ECO:0000313" key="2">
    <source>
        <dbReference type="Proteomes" id="UP001148838"/>
    </source>
</evidence>
<proteinExistence type="predicted"/>
<dbReference type="EMBL" id="JAJSOF020000033">
    <property type="protein sequence ID" value="KAJ4430434.1"/>
    <property type="molecule type" value="Genomic_DNA"/>
</dbReference>
<protein>
    <submittedName>
        <fullName evidence="1">Uncharacterized protein</fullName>
    </submittedName>
</protein>
<organism evidence="1 2">
    <name type="scientific">Periplaneta americana</name>
    <name type="common">American cockroach</name>
    <name type="synonym">Blatta americana</name>
    <dbReference type="NCBI Taxonomy" id="6978"/>
    <lineage>
        <taxon>Eukaryota</taxon>
        <taxon>Metazoa</taxon>
        <taxon>Ecdysozoa</taxon>
        <taxon>Arthropoda</taxon>
        <taxon>Hexapoda</taxon>
        <taxon>Insecta</taxon>
        <taxon>Pterygota</taxon>
        <taxon>Neoptera</taxon>
        <taxon>Polyneoptera</taxon>
        <taxon>Dictyoptera</taxon>
        <taxon>Blattodea</taxon>
        <taxon>Blattoidea</taxon>
        <taxon>Blattidae</taxon>
        <taxon>Blattinae</taxon>
        <taxon>Periplaneta</taxon>
    </lineage>
</organism>
<keyword evidence="2" id="KW-1185">Reference proteome</keyword>